<gene>
    <name evidence="8" type="ORF">GCWU0000282_003335</name>
</gene>
<keyword evidence="3" id="KW-0560">Oxidoreductase</keyword>
<dbReference type="PRINTS" id="PR00069">
    <property type="entry name" value="ALDKETRDTASE"/>
</dbReference>
<evidence type="ECO:0000256" key="5">
    <source>
        <dbReference type="PIRSR" id="PIRSR000097-2"/>
    </source>
</evidence>
<evidence type="ECO:0000313" key="9">
    <source>
        <dbReference type="Proteomes" id="UP000018227"/>
    </source>
</evidence>
<dbReference type="InterPro" id="IPR036812">
    <property type="entry name" value="NAD(P)_OxRdtase_dom_sf"/>
</dbReference>
<dbReference type="InterPro" id="IPR020471">
    <property type="entry name" value="AKR"/>
</dbReference>
<evidence type="ECO:0000256" key="2">
    <source>
        <dbReference type="ARBA" id="ARBA00022857"/>
    </source>
</evidence>
<keyword evidence="9" id="KW-1185">Reference proteome</keyword>
<dbReference type="InterPro" id="IPR023210">
    <property type="entry name" value="NADP_OxRdtase_dom"/>
</dbReference>
<organism evidence="8 9">
    <name type="scientific">Catonella morbi ATCC 51271</name>
    <dbReference type="NCBI Taxonomy" id="592026"/>
    <lineage>
        <taxon>Bacteria</taxon>
        <taxon>Bacillati</taxon>
        <taxon>Bacillota</taxon>
        <taxon>Clostridia</taxon>
        <taxon>Lachnospirales</taxon>
        <taxon>Lachnospiraceae</taxon>
        <taxon>Catonella</taxon>
    </lineage>
</organism>
<dbReference type="Pfam" id="PF00248">
    <property type="entry name" value="Aldo_ket_red"/>
    <property type="match status" value="1"/>
</dbReference>
<feature type="binding site" evidence="5">
    <location>
        <position position="109"/>
    </location>
    <ligand>
        <name>substrate</name>
    </ligand>
</feature>
<dbReference type="FunFam" id="3.20.20.100:FF:000002">
    <property type="entry name" value="2,5-diketo-D-gluconic acid reductase A"/>
    <property type="match status" value="1"/>
</dbReference>
<evidence type="ECO:0000259" key="7">
    <source>
        <dbReference type="Pfam" id="PF00248"/>
    </source>
</evidence>
<comment type="similarity">
    <text evidence="1">Belongs to the aldo/keto reductase family.</text>
</comment>
<evidence type="ECO:0000256" key="1">
    <source>
        <dbReference type="ARBA" id="ARBA00007905"/>
    </source>
</evidence>
<comment type="caution">
    <text evidence="8">The sequence shown here is derived from an EMBL/GenBank/DDBJ whole genome shotgun (WGS) entry which is preliminary data.</text>
</comment>
<feature type="domain" description="NADP-dependent oxidoreductase" evidence="7">
    <location>
        <begin position="12"/>
        <end position="263"/>
    </location>
</feature>
<dbReference type="Proteomes" id="UP000018227">
    <property type="component" value="Unassembled WGS sequence"/>
</dbReference>
<dbReference type="OrthoDB" id="9804790at2"/>
<name>V2Z3J1_9FIRM</name>
<dbReference type="AlphaFoldDB" id="V2Z3J1"/>
<dbReference type="Gene3D" id="3.20.20.100">
    <property type="entry name" value="NADP-dependent oxidoreductase domain"/>
    <property type="match status" value="1"/>
</dbReference>
<dbReference type="PANTHER" id="PTHR43827">
    <property type="entry name" value="2,5-DIKETO-D-GLUCONIC ACID REDUCTASE"/>
    <property type="match status" value="1"/>
</dbReference>
<sequence>MILRNGRDIPDIGFGTWNIPYGEVCEEAVFEAIKAGYRHIDTAGAYGNERSVGLGVKAALREGIIKDRSDIFITSKLWNTNRNYNKAFKGFEKSVRNLDLDYIDLYLIHWPANSKKYKNPSEVNRETWRAFQELYESGRVKAIGVSNFLPHHIEELKVTAGILPMVNQIELHVGYMQEEVVRYNKANDIVTEAYSPLGTGALLDNETLLKTAEKYETTVSVICLSFLREKGIIILPKTVSPKKMKENLRFIKLEEEDLSLLEALPYIGGHAHNPDEVEF</sequence>
<accession>V2Z3J1</accession>
<dbReference type="PROSITE" id="PS00798">
    <property type="entry name" value="ALDOKETO_REDUCTASE_1"/>
    <property type="match status" value="1"/>
</dbReference>
<reference evidence="8 9" key="1">
    <citation type="submission" date="2013-06" db="EMBL/GenBank/DDBJ databases">
        <authorList>
            <person name="Weinstock G."/>
            <person name="Sodergren E."/>
            <person name="Clifton S."/>
            <person name="Fulton L."/>
            <person name="Fulton B."/>
            <person name="Courtney L."/>
            <person name="Fronick C."/>
            <person name="Harrison M."/>
            <person name="Strong C."/>
            <person name="Farmer C."/>
            <person name="Delahaunty K."/>
            <person name="Markovic C."/>
            <person name="Hall O."/>
            <person name="Minx P."/>
            <person name="Tomlinson C."/>
            <person name="Mitreva M."/>
            <person name="Nelson J."/>
            <person name="Hou S."/>
            <person name="Wollam A."/>
            <person name="Pepin K.H."/>
            <person name="Johnson M."/>
            <person name="Bhonagiri V."/>
            <person name="Nash W.E."/>
            <person name="Warren W."/>
            <person name="Chinwalla A."/>
            <person name="Mardis E.R."/>
            <person name="Wilson R.K."/>
        </authorList>
    </citation>
    <scope>NUCLEOTIDE SEQUENCE [LARGE SCALE GENOMIC DNA]</scope>
    <source>
        <strain evidence="8 9">ATCC 51271</strain>
    </source>
</reference>
<dbReference type="STRING" id="592026.GCWU0000282_003335"/>
<evidence type="ECO:0000256" key="4">
    <source>
        <dbReference type="PIRSR" id="PIRSR000097-1"/>
    </source>
</evidence>
<evidence type="ECO:0000256" key="6">
    <source>
        <dbReference type="PIRSR" id="PIRSR000097-3"/>
    </source>
</evidence>
<feature type="site" description="Lowers pKa of active site Tyr" evidence="6">
    <location>
        <position position="76"/>
    </location>
</feature>
<keyword evidence="2" id="KW-0521">NADP</keyword>
<dbReference type="GO" id="GO:0016616">
    <property type="term" value="F:oxidoreductase activity, acting on the CH-OH group of donors, NAD or NADP as acceptor"/>
    <property type="evidence" value="ECO:0007669"/>
    <property type="project" value="UniProtKB-ARBA"/>
</dbReference>
<dbReference type="RefSeq" id="WP_023356171.1">
    <property type="nucleotide sequence ID" value="NZ_KI535372.1"/>
</dbReference>
<dbReference type="PROSITE" id="PS00062">
    <property type="entry name" value="ALDOKETO_REDUCTASE_2"/>
    <property type="match status" value="1"/>
</dbReference>
<dbReference type="SUPFAM" id="SSF51430">
    <property type="entry name" value="NAD(P)-linked oxidoreductase"/>
    <property type="match status" value="1"/>
</dbReference>
<dbReference type="InterPro" id="IPR018170">
    <property type="entry name" value="Aldo/ket_reductase_CS"/>
</dbReference>
<evidence type="ECO:0000313" key="8">
    <source>
        <dbReference type="EMBL" id="ESL01510.1"/>
    </source>
</evidence>
<dbReference type="HOGENOM" id="CLU_023205_0_1_9"/>
<proteinExistence type="inferred from homology"/>
<dbReference type="PIRSF" id="PIRSF000097">
    <property type="entry name" value="AKR"/>
    <property type="match status" value="1"/>
</dbReference>
<feature type="active site" description="Proton donor" evidence="4">
    <location>
        <position position="46"/>
    </location>
</feature>
<dbReference type="EMBL" id="ACIL03000024">
    <property type="protein sequence ID" value="ESL01510.1"/>
    <property type="molecule type" value="Genomic_DNA"/>
</dbReference>
<dbReference type="PANTHER" id="PTHR43827:SF3">
    <property type="entry name" value="NADP-DEPENDENT OXIDOREDUCTASE DOMAIN-CONTAINING PROTEIN"/>
    <property type="match status" value="1"/>
</dbReference>
<evidence type="ECO:0000256" key="3">
    <source>
        <dbReference type="ARBA" id="ARBA00023002"/>
    </source>
</evidence>
<protein>
    <submittedName>
        <fullName evidence="8">Putative glyoxal reductase</fullName>
    </submittedName>
</protein>
<dbReference type="CDD" id="cd19071">
    <property type="entry name" value="AKR_AKR1-5-like"/>
    <property type="match status" value="1"/>
</dbReference>
<dbReference type="eggNOG" id="COG0656">
    <property type="taxonomic scope" value="Bacteria"/>
</dbReference>